<feature type="transmembrane region" description="Helical" evidence="1">
    <location>
        <begin position="21"/>
        <end position="43"/>
    </location>
</feature>
<reference evidence="2" key="2">
    <citation type="journal article" date="2015" name="Data Brief">
        <title>Shoot transcriptome of the giant reed, Arundo donax.</title>
        <authorList>
            <person name="Barrero R.A."/>
            <person name="Guerrero F.D."/>
            <person name="Moolhuijzen P."/>
            <person name="Goolsby J.A."/>
            <person name="Tidwell J."/>
            <person name="Bellgard S.E."/>
            <person name="Bellgard M.I."/>
        </authorList>
    </citation>
    <scope>NUCLEOTIDE SEQUENCE</scope>
    <source>
        <tissue evidence="2">Shoot tissue taken approximately 20 cm above the soil surface</tissue>
    </source>
</reference>
<protein>
    <submittedName>
        <fullName evidence="2">Uncharacterized protein</fullName>
    </submittedName>
</protein>
<accession>A0A0A9E287</accession>
<keyword evidence="1" id="KW-0812">Transmembrane</keyword>
<sequence>MSRIPSNCNRKISFSFPRRSIFLFGCKIIPGSFVICQILNFMFAKKEKKLCA</sequence>
<dbReference type="EMBL" id="GBRH01202966">
    <property type="protein sequence ID" value="JAD94929.1"/>
    <property type="molecule type" value="Transcribed_RNA"/>
</dbReference>
<reference evidence="2" key="1">
    <citation type="submission" date="2014-09" db="EMBL/GenBank/DDBJ databases">
        <authorList>
            <person name="Magalhaes I.L.F."/>
            <person name="Oliveira U."/>
            <person name="Santos F.R."/>
            <person name="Vidigal T.H.D.A."/>
            <person name="Brescovit A.D."/>
            <person name="Santos A.J."/>
        </authorList>
    </citation>
    <scope>NUCLEOTIDE SEQUENCE</scope>
    <source>
        <tissue evidence="2">Shoot tissue taken approximately 20 cm above the soil surface</tissue>
    </source>
</reference>
<proteinExistence type="predicted"/>
<evidence type="ECO:0000313" key="2">
    <source>
        <dbReference type="EMBL" id="JAD94929.1"/>
    </source>
</evidence>
<name>A0A0A9E287_ARUDO</name>
<organism evidence="2">
    <name type="scientific">Arundo donax</name>
    <name type="common">Giant reed</name>
    <name type="synonym">Donax arundinaceus</name>
    <dbReference type="NCBI Taxonomy" id="35708"/>
    <lineage>
        <taxon>Eukaryota</taxon>
        <taxon>Viridiplantae</taxon>
        <taxon>Streptophyta</taxon>
        <taxon>Embryophyta</taxon>
        <taxon>Tracheophyta</taxon>
        <taxon>Spermatophyta</taxon>
        <taxon>Magnoliopsida</taxon>
        <taxon>Liliopsida</taxon>
        <taxon>Poales</taxon>
        <taxon>Poaceae</taxon>
        <taxon>PACMAD clade</taxon>
        <taxon>Arundinoideae</taxon>
        <taxon>Arundineae</taxon>
        <taxon>Arundo</taxon>
    </lineage>
</organism>
<keyword evidence="1" id="KW-0472">Membrane</keyword>
<keyword evidence="1" id="KW-1133">Transmembrane helix</keyword>
<evidence type="ECO:0000256" key="1">
    <source>
        <dbReference type="SAM" id="Phobius"/>
    </source>
</evidence>
<dbReference type="AlphaFoldDB" id="A0A0A9E287"/>